<feature type="region of interest" description="Disordered" evidence="1">
    <location>
        <begin position="43"/>
        <end position="182"/>
    </location>
</feature>
<keyword evidence="2" id="KW-0472">Membrane</keyword>
<feature type="transmembrane region" description="Helical" evidence="2">
    <location>
        <begin position="12"/>
        <end position="29"/>
    </location>
</feature>
<accession>A0A397H226</accession>
<protein>
    <submittedName>
        <fullName evidence="3">Uncharacterized protein</fullName>
    </submittedName>
</protein>
<evidence type="ECO:0000313" key="4">
    <source>
        <dbReference type="Proteomes" id="UP000215289"/>
    </source>
</evidence>
<sequence length="182" mass="19684">MRIIVDFSSIDATTAMITAWFCFLLYAVLHSPILVELVRRPPPAPPAAPAPMDSFADRVPPPADSRPTEDAPPPNAPNTTSTAPSPPADARSLMERLFPRAGARPGRNEGRGRQEANQGNGTSGSNDNQRTRGSTSRQDTPAGESEHRRRHPRTGAHLARAAAVEEGHGFELREMDPQRPQA</sequence>
<evidence type="ECO:0000256" key="2">
    <source>
        <dbReference type="SAM" id="Phobius"/>
    </source>
</evidence>
<keyword evidence="4" id="KW-1185">Reference proteome</keyword>
<comment type="caution">
    <text evidence="3">The sequence shown here is derived from an EMBL/GenBank/DDBJ whole genome shotgun (WGS) entry which is preliminary data.</text>
</comment>
<keyword evidence="2" id="KW-0812">Transmembrane</keyword>
<feature type="compositionally biased region" description="Basic and acidic residues" evidence="1">
    <location>
        <begin position="163"/>
        <end position="182"/>
    </location>
</feature>
<proteinExistence type="predicted"/>
<dbReference type="EMBL" id="NIDN02000160">
    <property type="protein sequence ID" value="RLL95265.1"/>
    <property type="molecule type" value="Genomic_DNA"/>
</dbReference>
<name>A0A397H226_9EURO</name>
<evidence type="ECO:0000313" key="3">
    <source>
        <dbReference type="EMBL" id="RLL95265.1"/>
    </source>
</evidence>
<evidence type="ECO:0000256" key="1">
    <source>
        <dbReference type="SAM" id="MobiDB-lite"/>
    </source>
</evidence>
<keyword evidence="2" id="KW-1133">Transmembrane helix</keyword>
<dbReference type="Proteomes" id="UP000215289">
    <property type="component" value="Unassembled WGS sequence"/>
</dbReference>
<feature type="compositionally biased region" description="Polar residues" evidence="1">
    <location>
        <begin position="115"/>
        <end position="139"/>
    </location>
</feature>
<feature type="compositionally biased region" description="Pro residues" evidence="1">
    <location>
        <begin position="59"/>
        <end position="76"/>
    </location>
</feature>
<gene>
    <name evidence="3" type="ORF">CFD26_100432</name>
</gene>
<dbReference type="AlphaFoldDB" id="A0A397H226"/>
<reference evidence="3 4" key="1">
    <citation type="submission" date="2018-08" db="EMBL/GenBank/DDBJ databases">
        <title>Draft genome sequences of two Aspergillus turcosus clinical strains isolated from bronchoalveolar lavage fluid: one azole-susceptible and the other azole-resistant.</title>
        <authorList>
            <person name="Parent-Michaud M."/>
            <person name="Dufresne P.J."/>
            <person name="Fournier E."/>
            <person name="Martineau C."/>
            <person name="Moreira S."/>
            <person name="Perkins V."/>
            <person name="De Repentigny L."/>
            <person name="Dufresne S.F."/>
        </authorList>
    </citation>
    <scope>NUCLEOTIDE SEQUENCE [LARGE SCALE GENOMIC DNA]</scope>
    <source>
        <strain evidence="3">HMR AF 1038</strain>
    </source>
</reference>
<organism evidence="3 4">
    <name type="scientific">Aspergillus turcosus</name>
    <dbReference type="NCBI Taxonomy" id="1245748"/>
    <lineage>
        <taxon>Eukaryota</taxon>
        <taxon>Fungi</taxon>
        <taxon>Dikarya</taxon>
        <taxon>Ascomycota</taxon>
        <taxon>Pezizomycotina</taxon>
        <taxon>Eurotiomycetes</taxon>
        <taxon>Eurotiomycetidae</taxon>
        <taxon>Eurotiales</taxon>
        <taxon>Aspergillaceae</taxon>
        <taxon>Aspergillus</taxon>
        <taxon>Aspergillus subgen. Fumigati</taxon>
    </lineage>
</organism>